<gene>
    <name evidence="2" type="ORF">Poly24_28580</name>
</gene>
<dbReference type="Proteomes" id="UP000315082">
    <property type="component" value="Chromosome"/>
</dbReference>
<evidence type="ECO:0000256" key="1">
    <source>
        <dbReference type="SAM" id="MobiDB-lite"/>
    </source>
</evidence>
<accession>A0A518JUC7</accession>
<sequence>MAAAQDVRPTAGVKASAERAQGAGVEASADSSAAPFAQTLESSVSVAAERENLQRGAASRENAAVASTERKVKLFRHDWYKPCWADSSCEKSLPIAPKATLRG</sequence>
<dbReference type="AlphaFoldDB" id="A0A518JUC7"/>
<keyword evidence="3" id="KW-1185">Reference proteome</keyword>
<dbReference type="KEGG" id="rcf:Poly24_28580"/>
<evidence type="ECO:0000313" key="3">
    <source>
        <dbReference type="Proteomes" id="UP000315082"/>
    </source>
</evidence>
<protein>
    <submittedName>
        <fullName evidence="2">Uncharacterized protein</fullName>
    </submittedName>
</protein>
<dbReference type="EMBL" id="CP036348">
    <property type="protein sequence ID" value="QDV69143.1"/>
    <property type="molecule type" value="Genomic_DNA"/>
</dbReference>
<reference evidence="2 3" key="1">
    <citation type="submission" date="2019-02" db="EMBL/GenBank/DDBJ databases">
        <title>Deep-cultivation of Planctomycetes and their phenomic and genomic characterization uncovers novel biology.</title>
        <authorList>
            <person name="Wiegand S."/>
            <person name="Jogler M."/>
            <person name="Boedeker C."/>
            <person name="Pinto D."/>
            <person name="Vollmers J."/>
            <person name="Rivas-Marin E."/>
            <person name="Kohn T."/>
            <person name="Peeters S.H."/>
            <person name="Heuer A."/>
            <person name="Rast P."/>
            <person name="Oberbeckmann S."/>
            <person name="Bunk B."/>
            <person name="Jeske O."/>
            <person name="Meyerdierks A."/>
            <person name="Storesund J.E."/>
            <person name="Kallscheuer N."/>
            <person name="Luecker S."/>
            <person name="Lage O.M."/>
            <person name="Pohl T."/>
            <person name="Merkel B.J."/>
            <person name="Hornburger P."/>
            <person name="Mueller R.-W."/>
            <person name="Bruemmer F."/>
            <person name="Labrenz M."/>
            <person name="Spormann A.M."/>
            <person name="Op den Camp H."/>
            <person name="Overmann J."/>
            <person name="Amann R."/>
            <person name="Jetten M.S.M."/>
            <person name="Mascher T."/>
            <person name="Medema M.H."/>
            <person name="Devos D.P."/>
            <person name="Kaster A.-K."/>
            <person name="Ovreas L."/>
            <person name="Rohde M."/>
            <person name="Galperin M.Y."/>
            <person name="Jogler C."/>
        </authorList>
    </citation>
    <scope>NUCLEOTIDE SEQUENCE [LARGE SCALE GENOMIC DNA]</scope>
    <source>
        <strain evidence="2 3">Poly24</strain>
    </source>
</reference>
<name>A0A518JUC7_9BACT</name>
<feature type="region of interest" description="Disordered" evidence="1">
    <location>
        <begin position="1"/>
        <end position="33"/>
    </location>
</feature>
<proteinExistence type="predicted"/>
<evidence type="ECO:0000313" key="2">
    <source>
        <dbReference type="EMBL" id="QDV69143.1"/>
    </source>
</evidence>
<organism evidence="2 3">
    <name type="scientific">Rosistilla carotiformis</name>
    <dbReference type="NCBI Taxonomy" id="2528017"/>
    <lineage>
        <taxon>Bacteria</taxon>
        <taxon>Pseudomonadati</taxon>
        <taxon>Planctomycetota</taxon>
        <taxon>Planctomycetia</taxon>
        <taxon>Pirellulales</taxon>
        <taxon>Pirellulaceae</taxon>
        <taxon>Rosistilla</taxon>
    </lineage>
</organism>